<dbReference type="AlphaFoldDB" id="K6V8R0"/>
<keyword evidence="5 7" id="KW-0472">Membrane</keyword>
<dbReference type="eggNOG" id="COG1172">
    <property type="taxonomic scope" value="Bacteria"/>
</dbReference>
<dbReference type="InterPro" id="IPR001851">
    <property type="entry name" value="ABC_transp_permease"/>
</dbReference>
<name>K6V8R0_9MICO</name>
<keyword evidence="4 7" id="KW-1133">Transmembrane helix</keyword>
<evidence type="ECO:0000313" key="8">
    <source>
        <dbReference type="EMBL" id="GAB78603.1"/>
    </source>
</evidence>
<accession>K6V8R0</accession>
<evidence type="ECO:0000313" key="9">
    <source>
        <dbReference type="Proteomes" id="UP000008495"/>
    </source>
</evidence>
<feature type="transmembrane region" description="Helical" evidence="7">
    <location>
        <begin position="146"/>
        <end position="165"/>
    </location>
</feature>
<feature type="region of interest" description="Disordered" evidence="6">
    <location>
        <begin position="1"/>
        <end position="25"/>
    </location>
</feature>
<feature type="compositionally biased region" description="Low complexity" evidence="6">
    <location>
        <begin position="1"/>
        <end position="13"/>
    </location>
</feature>
<dbReference type="PANTHER" id="PTHR32196">
    <property type="entry name" value="ABC TRANSPORTER PERMEASE PROTEIN YPHD-RELATED-RELATED"/>
    <property type="match status" value="1"/>
</dbReference>
<dbReference type="PANTHER" id="PTHR32196:SF72">
    <property type="entry name" value="RIBOSE IMPORT PERMEASE PROTEIN RBSC"/>
    <property type="match status" value="1"/>
</dbReference>
<evidence type="ECO:0000256" key="1">
    <source>
        <dbReference type="ARBA" id="ARBA00004651"/>
    </source>
</evidence>
<evidence type="ECO:0000256" key="6">
    <source>
        <dbReference type="SAM" id="MobiDB-lite"/>
    </source>
</evidence>
<dbReference type="EMBL" id="BAGZ01000016">
    <property type="protein sequence ID" value="GAB78603.1"/>
    <property type="molecule type" value="Genomic_DNA"/>
</dbReference>
<organism evidence="8 9">
    <name type="scientific">Austwickia chelonae NBRC 105200</name>
    <dbReference type="NCBI Taxonomy" id="1184607"/>
    <lineage>
        <taxon>Bacteria</taxon>
        <taxon>Bacillati</taxon>
        <taxon>Actinomycetota</taxon>
        <taxon>Actinomycetes</taxon>
        <taxon>Micrococcales</taxon>
        <taxon>Dermatophilaceae</taxon>
        <taxon>Austwickia</taxon>
    </lineage>
</organism>
<feature type="transmembrane region" description="Helical" evidence="7">
    <location>
        <begin position="177"/>
        <end position="203"/>
    </location>
</feature>
<protein>
    <submittedName>
        <fullName evidence="8">Ribose ABC transporter permease protein</fullName>
    </submittedName>
</protein>
<proteinExistence type="predicted"/>
<dbReference type="CDD" id="cd06579">
    <property type="entry name" value="TM_PBP1_transp_AraH_like"/>
    <property type="match status" value="1"/>
</dbReference>
<keyword evidence="9" id="KW-1185">Reference proteome</keyword>
<evidence type="ECO:0000256" key="2">
    <source>
        <dbReference type="ARBA" id="ARBA00022475"/>
    </source>
</evidence>
<dbReference type="Pfam" id="PF02653">
    <property type="entry name" value="BPD_transp_2"/>
    <property type="match status" value="1"/>
</dbReference>
<dbReference type="STRING" id="100225.SAMN05421595_2255"/>
<reference evidence="8 9" key="1">
    <citation type="submission" date="2012-08" db="EMBL/GenBank/DDBJ databases">
        <title>Whole genome shotgun sequence of Austwickia chelonae NBRC 105200.</title>
        <authorList>
            <person name="Yoshida I."/>
            <person name="Hosoyama A."/>
            <person name="Tsuchikane K."/>
            <person name="Katsumata H."/>
            <person name="Ando Y."/>
            <person name="Ohji S."/>
            <person name="Hamada M."/>
            <person name="Tamura T."/>
            <person name="Yamazoe A."/>
            <person name="Yamazaki S."/>
            <person name="Fujita N."/>
        </authorList>
    </citation>
    <scope>NUCLEOTIDE SEQUENCE [LARGE SCALE GENOMIC DNA]</scope>
    <source>
        <strain evidence="8 9">NBRC 105200</strain>
    </source>
</reference>
<keyword evidence="2" id="KW-1003">Cell membrane</keyword>
<feature type="transmembrane region" description="Helical" evidence="7">
    <location>
        <begin position="234"/>
        <end position="256"/>
    </location>
</feature>
<dbReference type="GO" id="GO:0022857">
    <property type="term" value="F:transmembrane transporter activity"/>
    <property type="evidence" value="ECO:0007669"/>
    <property type="project" value="InterPro"/>
</dbReference>
<feature type="transmembrane region" description="Helical" evidence="7">
    <location>
        <begin position="268"/>
        <end position="301"/>
    </location>
</feature>
<evidence type="ECO:0000256" key="5">
    <source>
        <dbReference type="ARBA" id="ARBA00023136"/>
    </source>
</evidence>
<comment type="caution">
    <text evidence="8">The sequence shown here is derived from an EMBL/GenBank/DDBJ whole genome shotgun (WGS) entry which is preliminary data.</text>
</comment>
<dbReference type="RefSeq" id="WP_006503359.1">
    <property type="nucleotide sequence ID" value="NZ_BAGZ01000016.1"/>
</dbReference>
<evidence type="ECO:0000256" key="7">
    <source>
        <dbReference type="SAM" id="Phobius"/>
    </source>
</evidence>
<feature type="transmembrane region" description="Helical" evidence="7">
    <location>
        <begin position="313"/>
        <end position="332"/>
    </location>
</feature>
<gene>
    <name evidence="8" type="primary">rbsC</name>
    <name evidence="8" type="ORF">AUCHE_16_00190</name>
</gene>
<dbReference type="GO" id="GO:0005886">
    <property type="term" value="C:plasma membrane"/>
    <property type="evidence" value="ECO:0007669"/>
    <property type="project" value="UniProtKB-SubCell"/>
</dbReference>
<keyword evidence="3 7" id="KW-0812">Transmembrane</keyword>
<dbReference type="Proteomes" id="UP000008495">
    <property type="component" value="Unassembled WGS sequence"/>
</dbReference>
<sequence>MSTETSATTGTAAPPEPPRPSTGAASPRARIGAFLSDNGALVGLFAVCLAMFIATPAFLTAQNLLNVGVQAAVVAVLAFGLTFVIITAGIDLSVGSVAALSAVTAGWAVASAGLPGWMALVVGPAVGLLAGSICGLAVAYAKLPAFIATLAMLSIARGLTLVISGGRPIEMPDAVNVLGASVGPVPVPVIVLVVAAVITSIVLRRTVFGLSLFAVGGNAEAARLAGLPVARLTAVVYALSGLFAGIAGLVLAGRLASAQPQAASGYELDAIAAVVIGGASLSGGTGKASGTLVGALILAVIRNGLNLLNVTAFWQQVVIGLVIALAVLIDVIRQKR</sequence>
<feature type="transmembrane region" description="Helical" evidence="7">
    <location>
        <begin position="40"/>
        <end position="60"/>
    </location>
</feature>
<evidence type="ECO:0000256" key="4">
    <source>
        <dbReference type="ARBA" id="ARBA00022989"/>
    </source>
</evidence>
<evidence type="ECO:0000256" key="3">
    <source>
        <dbReference type="ARBA" id="ARBA00022692"/>
    </source>
</evidence>
<feature type="transmembrane region" description="Helical" evidence="7">
    <location>
        <begin position="67"/>
        <end position="86"/>
    </location>
</feature>
<comment type="subcellular location">
    <subcellularLocation>
        <location evidence="1">Cell membrane</location>
        <topology evidence="1">Multi-pass membrane protein</topology>
    </subcellularLocation>
</comment>
<feature type="transmembrane region" description="Helical" evidence="7">
    <location>
        <begin position="117"/>
        <end position="140"/>
    </location>
</feature>